<evidence type="ECO:0000256" key="1">
    <source>
        <dbReference type="ARBA" id="ARBA00004953"/>
    </source>
</evidence>
<protein>
    <submittedName>
        <fullName evidence="9">Precorrin-3B C(17)-methyltransferase</fullName>
    </submittedName>
</protein>
<dbReference type="Proteomes" id="UP001499967">
    <property type="component" value="Unassembled WGS sequence"/>
</dbReference>
<keyword evidence="5" id="KW-0949">S-adenosyl-L-methionine</keyword>
<dbReference type="InterPro" id="IPR000878">
    <property type="entry name" value="4pyrrol_Mease"/>
</dbReference>
<dbReference type="EMBL" id="BAAAHP010000125">
    <property type="protein sequence ID" value="GAA0945826.1"/>
    <property type="molecule type" value="Genomic_DNA"/>
</dbReference>
<dbReference type="InterPro" id="IPR051810">
    <property type="entry name" value="Precorrin_MeTrfase"/>
</dbReference>
<name>A0ABN1QQN5_9PSEU</name>
<dbReference type="PANTHER" id="PTHR47036">
    <property type="entry name" value="COBALT-FACTOR III C(17)-METHYLTRANSFERASE-RELATED"/>
    <property type="match status" value="1"/>
</dbReference>
<keyword evidence="4" id="KW-0808">Transferase</keyword>
<dbReference type="RefSeq" id="WP_343943383.1">
    <property type="nucleotide sequence ID" value="NZ_BAAAHP010000125.1"/>
</dbReference>
<comment type="caution">
    <text evidence="9">The sequence shown here is derived from an EMBL/GenBank/DDBJ whole genome shotgun (WGS) entry which is preliminary data.</text>
</comment>
<evidence type="ECO:0000256" key="3">
    <source>
        <dbReference type="ARBA" id="ARBA00022603"/>
    </source>
</evidence>
<evidence type="ECO:0000259" key="7">
    <source>
        <dbReference type="Pfam" id="PF01890"/>
    </source>
</evidence>
<dbReference type="CDD" id="cd11646">
    <property type="entry name" value="Precorrin_3B_C17_MT"/>
    <property type="match status" value="1"/>
</dbReference>
<dbReference type="PANTHER" id="PTHR47036:SF1">
    <property type="entry name" value="COBALT-FACTOR III C(17)-METHYLTRANSFERASE-RELATED"/>
    <property type="match status" value="1"/>
</dbReference>
<dbReference type="SUPFAM" id="SSF159672">
    <property type="entry name" value="CbiG N-terminal domain-like"/>
    <property type="match status" value="1"/>
</dbReference>
<keyword evidence="3" id="KW-0489">Methyltransferase</keyword>
<reference evidence="9 10" key="1">
    <citation type="journal article" date="2019" name="Int. J. Syst. Evol. Microbiol.">
        <title>The Global Catalogue of Microorganisms (GCM) 10K type strain sequencing project: providing services to taxonomists for standard genome sequencing and annotation.</title>
        <authorList>
            <consortium name="The Broad Institute Genomics Platform"/>
            <consortium name="The Broad Institute Genome Sequencing Center for Infectious Disease"/>
            <person name="Wu L."/>
            <person name="Ma J."/>
        </authorList>
    </citation>
    <scope>NUCLEOTIDE SEQUENCE [LARGE SCALE GENOMIC DNA]</scope>
    <source>
        <strain evidence="9 10">JCM 11117</strain>
    </source>
</reference>
<dbReference type="InterPro" id="IPR014776">
    <property type="entry name" value="4pyrrole_Mease_sub2"/>
</dbReference>
<keyword evidence="2" id="KW-0169">Cobalamin biosynthesis</keyword>
<dbReference type="InterPro" id="IPR036518">
    <property type="entry name" value="CobE/GbiG_C_sf"/>
</dbReference>
<accession>A0ABN1QQN5</accession>
<dbReference type="SUPFAM" id="SSF53790">
    <property type="entry name" value="Tetrapyrrole methylase"/>
    <property type="match status" value="1"/>
</dbReference>
<evidence type="ECO:0000313" key="9">
    <source>
        <dbReference type="EMBL" id="GAA0945826.1"/>
    </source>
</evidence>
<evidence type="ECO:0000256" key="5">
    <source>
        <dbReference type="ARBA" id="ARBA00022691"/>
    </source>
</evidence>
<evidence type="ECO:0000256" key="4">
    <source>
        <dbReference type="ARBA" id="ARBA00022679"/>
    </source>
</evidence>
<evidence type="ECO:0000313" key="10">
    <source>
        <dbReference type="Proteomes" id="UP001499967"/>
    </source>
</evidence>
<feature type="domain" description="Tetrapyrrole methylase" evidence="6">
    <location>
        <begin position="337"/>
        <end position="541"/>
    </location>
</feature>
<dbReference type="Pfam" id="PF01890">
    <property type="entry name" value="CbiG_C"/>
    <property type="match status" value="1"/>
</dbReference>
<dbReference type="Gene3D" id="3.40.50.11220">
    <property type="match status" value="1"/>
</dbReference>
<dbReference type="InterPro" id="IPR035996">
    <property type="entry name" value="4pyrrol_Methylase_sf"/>
</dbReference>
<dbReference type="Pfam" id="PF11760">
    <property type="entry name" value="CbiG_N"/>
    <property type="match status" value="1"/>
</dbReference>
<dbReference type="SUPFAM" id="SSF159664">
    <property type="entry name" value="CobE/GbiG C-terminal domain-like"/>
    <property type="match status" value="1"/>
</dbReference>
<proteinExistence type="predicted"/>
<evidence type="ECO:0000259" key="6">
    <source>
        <dbReference type="Pfam" id="PF00590"/>
    </source>
</evidence>
<dbReference type="NCBIfam" id="TIGR01466">
    <property type="entry name" value="cobJ_cbiH"/>
    <property type="match status" value="1"/>
</dbReference>
<comment type="pathway">
    <text evidence="1">Cofactor biosynthesis; adenosylcobalamin biosynthesis.</text>
</comment>
<organism evidence="9 10">
    <name type="scientific">Pseudonocardia zijingensis</name>
    <dbReference type="NCBI Taxonomy" id="153376"/>
    <lineage>
        <taxon>Bacteria</taxon>
        <taxon>Bacillati</taxon>
        <taxon>Actinomycetota</taxon>
        <taxon>Actinomycetes</taxon>
        <taxon>Pseudonocardiales</taxon>
        <taxon>Pseudonocardiaceae</taxon>
        <taxon>Pseudonocardia</taxon>
    </lineage>
</organism>
<dbReference type="Pfam" id="PF00590">
    <property type="entry name" value="TP_methylase"/>
    <property type="match status" value="1"/>
</dbReference>
<dbReference type="InterPro" id="IPR006363">
    <property type="entry name" value="Cbl_synth_CobJ/CibH_dom"/>
</dbReference>
<keyword evidence="10" id="KW-1185">Reference proteome</keyword>
<evidence type="ECO:0000259" key="8">
    <source>
        <dbReference type="Pfam" id="PF11760"/>
    </source>
</evidence>
<sequence>MIALFAVTDAGRRAAAEVAAPLEARLHALDELPELWPRLDAAVFFLATGATVRLIAPLLGDKRADPGVVCVDEARRFAVALTGGHEGGANALAERVGTLLGAEPVVTTASDATAATGVHDLAATLDAVVDGDAAAAGRALLDGTAVVENPLGVPLPPLTQRQHGGFTGVIGQQSHHAGAPAGTPAGTRIVVTDRLGEDAAVRVVPRTLVVGIGSARGVSGEAVASALRRIEADHGFDLRAVRAYASVDLKADEAGILAAIAPDELRTYPAEVLAQVAVPNPSEVVRAEVGTASVAEAAALHAAGELGGGAPVELVVEKVKGDNVTVAAARIRPRGRLAVVGLGPGAADLRTPRAEAELRRASVVVGLDQYVEQVRHHLRPGTEIRASGLGDEEQRAADAVALAAKGHAVALIGSGDAGVYAMASPALQQAGPGIEVVGVPGVTAALAAAALLGAPLGHDHVLISLSDLHTPWPVIERRVAAAAKADLVTCFYNPRSRDRHWQLGAALDAFRAHRPPSTPVGAVRQASRSGQRVWTAPLSEFDPAEVDMLTTVVVGSSATRMVAGRMVTPRGYRWS</sequence>
<dbReference type="Gene3D" id="3.30.420.180">
    <property type="entry name" value="CobE/GbiG C-terminal domain"/>
    <property type="match status" value="1"/>
</dbReference>
<dbReference type="InterPro" id="IPR021744">
    <property type="entry name" value="CbiG_N"/>
</dbReference>
<gene>
    <name evidence="9" type="primary">cobJ</name>
    <name evidence="9" type="ORF">GCM10009559_44020</name>
</gene>
<evidence type="ECO:0000256" key="2">
    <source>
        <dbReference type="ARBA" id="ARBA00022573"/>
    </source>
</evidence>
<feature type="domain" description="Cobalamin synthesis G N-terminal" evidence="8">
    <location>
        <begin position="32"/>
        <end position="111"/>
    </location>
</feature>
<dbReference type="InterPro" id="IPR014777">
    <property type="entry name" value="4pyrrole_Mease_sub1"/>
</dbReference>
<dbReference type="InterPro" id="IPR002750">
    <property type="entry name" value="CobE/GbiG_C"/>
</dbReference>
<dbReference type="InterPro" id="IPR038029">
    <property type="entry name" value="GbiG_N_sf"/>
</dbReference>
<dbReference type="Gene3D" id="3.30.950.10">
    <property type="entry name" value="Methyltransferase, Cobalt-precorrin-4 Transmethylase, Domain 2"/>
    <property type="match status" value="1"/>
</dbReference>
<feature type="domain" description="CobE/GbiG C-terminal" evidence="7">
    <location>
        <begin position="208"/>
        <end position="329"/>
    </location>
</feature>
<dbReference type="Gene3D" id="3.40.1010.10">
    <property type="entry name" value="Cobalt-precorrin-4 Transmethylase, Domain 1"/>
    <property type="match status" value="1"/>
</dbReference>